<dbReference type="Gene3D" id="3.40.30.10">
    <property type="entry name" value="Glutaredoxin"/>
    <property type="match status" value="1"/>
</dbReference>
<dbReference type="InterPro" id="IPR051470">
    <property type="entry name" value="Thiol:disulfide_interchange"/>
</dbReference>
<dbReference type="RefSeq" id="WP_064217930.1">
    <property type="nucleotide sequence ID" value="NZ_LVXZ01000013.1"/>
</dbReference>
<evidence type="ECO:0000259" key="1">
    <source>
        <dbReference type="Pfam" id="PF13098"/>
    </source>
</evidence>
<protein>
    <recommendedName>
        <fullName evidence="1">Thioredoxin-like fold domain-containing protein</fullName>
    </recommendedName>
</protein>
<dbReference type="SUPFAM" id="SSF52833">
    <property type="entry name" value="Thioredoxin-like"/>
    <property type="match status" value="1"/>
</dbReference>
<evidence type="ECO:0000313" key="3">
    <source>
        <dbReference type="Proteomes" id="UP000078302"/>
    </source>
</evidence>
<evidence type="ECO:0000313" key="2">
    <source>
        <dbReference type="EMBL" id="OAP93241.1"/>
    </source>
</evidence>
<proteinExistence type="predicted"/>
<organism evidence="2 3">
    <name type="scientific">Acidithiobacillus ferrooxidans</name>
    <name type="common">Thiobacillus ferrooxidans</name>
    <dbReference type="NCBI Taxonomy" id="920"/>
    <lineage>
        <taxon>Bacteria</taxon>
        <taxon>Pseudomonadati</taxon>
        <taxon>Pseudomonadota</taxon>
        <taxon>Acidithiobacillia</taxon>
        <taxon>Acidithiobacillales</taxon>
        <taxon>Acidithiobacillaceae</taxon>
        <taxon>Acidithiobacillus</taxon>
    </lineage>
</organism>
<comment type="caution">
    <text evidence="2">The sequence shown here is derived from an EMBL/GenBank/DDBJ whole genome shotgun (WGS) entry which is preliminary data.</text>
</comment>
<dbReference type="Proteomes" id="UP000078302">
    <property type="component" value="Unassembled WGS sequence"/>
</dbReference>
<dbReference type="PANTHER" id="PTHR35272:SF4">
    <property type="entry name" value="THIOL:DISULFIDE INTERCHANGE PROTEIN DSBG"/>
    <property type="match status" value="1"/>
</dbReference>
<dbReference type="PANTHER" id="PTHR35272">
    <property type="entry name" value="THIOL:DISULFIDE INTERCHANGE PROTEIN DSBC-RELATED"/>
    <property type="match status" value="1"/>
</dbReference>
<name>A0A179BQ17_ACIFR</name>
<gene>
    <name evidence="2" type="ORF">A4H96_01395</name>
</gene>
<accession>A0A179BQ17</accession>
<sequence>MLKNKAFPQGNRHHIKAATAILYAAAMLWIPAASAHGIGGSPLSGKTIWQTLHKSLYLTTGPENPKRIIYVFFDPNCEYCHAFWDVSHKTQNELSLDIRWVPVAFLKGSSMAKAAAIMESNNSPDAFRYNEEHFHESTEEGGIRGVPTAPTGLMDAIKANWETLKIILRNDGTPTIVYPYNGTIHVQRGLPSSQSKIYQILTGR</sequence>
<feature type="domain" description="Thioredoxin-like fold" evidence="1">
    <location>
        <begin position="64"/>
        <end position="178"/>
    </location>
</feature>
<dbReference type="EMBL" id="LVXZ01000013">
    <property type="protein sequence ID" value="OAP93241.1"/>
    <property type="molecule type" value="Genomic_DNA"/>
</dbReference>
<dbReference type="AlphaFoldDB" id="A0A179BQ17"/>
<dbReference type="InterPro" id="IPR012336">
    <property type="entry name" value="Thioredoxin-like_fold"/>
</dbReference>
<dbReference type="Pfam" id="PF13098">
    <property type="entry name" value="Thioredoxin_2"/>
    <property type="match status" value="1"/>
</dbReference>
<reference evidence="2 3" key="1">
    <citation type="submission" date="2016-04" db="EMBL/GenBank/DDBJ databases">
        <title>Acidithiobacillus ferrooxidans genome sequencing and assembly.</title>
        <authorList>
            <person name="Zhou Z."/>
        </authorList>
    </citation>
    <scope>NUCLEOTIDE SEQUENCE [LARGE SCALE GENOMIC DNA]</scope>
    <source>
        <strain evidence="2 3">BY0502</strain>
    </source>
</reference>
<keyword evidence="3" id="KW-1185">Reference proteome</keyword>
<dbReference type="InterPro" id="IPR036249">
    <property type="entry name" value="Thioredoxin-like_sf"/>
</dbReference>